<evidence type="ECO:0000256" key="1">
    <source>
        <dbReference type="ARBA" id="ARBA00001966"/>
    </source>
</evidence>
<evidence type="ECO:0000256" key="6">
    <source>
        <dbReference type="ARBA" id="ARBA00023002"/>
    </source>
</evidence>
<evidence type="ECO:0000256" key="8">
    <source>
        <dbReference type="ARBA" id="ARBA00023014"/>
    </source>
</evidence>
<dbReference type="Proteomes" id="UP000029278">
    <property type="component" value="Unassembled WGS sequence"/>
</dbReference>
<comment type="similarity">
    <text evidence="2">Belongs to the organic radical-activating enzymes family.</text>
</comment>
<dbReference type="InterPro" id="IPR034457">
    <property type="entry name" value="Organic_radical-activating"/>
</dbReference>
<keyword evidence="7" id="KW-0408">Iron</keyword>
<dbReference type="AlphaFoldDB" id="A0A090ZJB6"/>
<dbReference type="PROSITE" id="PS01087">
    <property type="entry name" value="RADICAL_ACTIVATING"/>
    <property type="match status" value="1"/>
</dbReference>
<keyword evidence="8" id="KW-0411">Iron-sulfur</keyword>
<reference evidence="12 14" key="1">
    <citation type="submission" date="2014-04" db="EMBL/GenBank/DDBJ databases">
        <authorList>
            <person name="Bishop-Lilly K.A."/>
            <person name="Broomall S.M."/>
            <person name="Chain P.S."/>
            <person name="Chertkov O."/>
            <person name="Coyne S.R."/>
            <person name="Daligault H.E."/>
            <person name="Davenport K.W."/>
            <person name="Erkkila T."/>
            <person name="Frey K.G."/>
            <person name="Gibbons H.S."/>
            <person name="Gu W."/>
            <person name="Jaissle J."/>
            <person name="Johnson S.L."/>
            <person name="Koroleva G.I."/>
            <person name="Ladner J.T."/>
            <person name="Lo C.-C."/>
            <person name="Minogue T.D."/>
            <person name="Munk C."/>
            <person name="Palacios G.F."/>
            <person name="Redden C.L."/>
            <person name="Rosenzweig C.N."/>
            <person name="Scholz M.B."/>
            <person name="Teshima H."/>
            <person name="Xu Y."/>
        </authorList>
    </citation>
    <scope>NUCLEOTIDE SEQUENCE [LARGE SCALE GENOMIC DNA]</scope>
    <source>
        <strain evidence="12 14">8244</strain>
    </source>
</reference>
<dbReference type="EMBL" id="WNZZ01000003">
    <property type="protein sequence ID" value="MUG21931.1"/>
    <property type="molecule type" value="Genomic_DNA"/>
</dbReference>
<organism evidence="12 14">
    <name type="scientific">Paenibacillus macerans</name>
    <name type="common">Bacillus macerans</name>
    <dbReference type="NCBI Taxonomy" id="44252"/>
    <lineage>
        <taxon>Bacteria</taxon>
        <taxon>Bacillati</taxon>
        <taxon>Bacillota</taxon>
        <taxon>Bacilli</taxon>
        <taxon>Bacillales</taxon>
        <taxon>Paenibacillaceae</taxon>
        <taxon>Paenibacillus</taxon>
    </lineage>
</organism>
<keyword evidence="4" id="KW-0949">S-adenosyl-L-methionine</keyword>
<dbReference type="PROSITE" id="PS51379">
    <property type="entry name" value="4FE4S_FER_2"/>
    <property type="match status" value="2"/>
</dbReference>
<evidence type="ECO:0000259" key="10">
    <source>
        <dbReference type="PROSITE" id="PS51379"/>
    </source>
</evidence>
<accession>A0A090ZJB6</accession>
<dbReference type="InterPro" id="IPR040074">
    <property type="entry name" value="BssD/PflA/YjjW"/>
</dbReference>
<dbReference type="PATRIC" id="fig|44252.3.peg.1363"/>
<evidence type="ECO:0000256" key="3">
    <source>
        <dbReference type="ARBA" id="ARBA00022485"/>
    </source>
</evidence>
<dbReference type="OrthoDB" id="9782387at2"/>
<evidence type="ECO:0000313" key="15">
    <source>
        <dbReference type="Proteomes" id="UP000442469"/>
    </source>
</evidence>
<dbReference type="InterPro" id="IPR007197">
    <property type="entry name" value="rSAM"/>
</dbReference>
<reference evidence="13 15" key="2">
    <citation type="submission" date="2019-11" db="EMBL/GenBank/DDBJ databases">
        <title>Draft genome sequences of five Paenibacillus species of dairy origin.</title>
        <authorList>
            <person name="Olajide A.M."/>
            <person name="Chen S."/>
            <person name="Lapointe G."/>
        </authorList>
    </citation>
    <scope>NUCLEOTIDE SEQUENCE [LARGE SCALE GENOMIC DNA]</scope>
    <source>
        <strain evidence="13 15">3CT49</strain>
    </source>
</reference>
<evidence type="ECO:0000256" key="4">
    <source>
        <dbReference type="ARBA" id="ARBA00022691"/>
    </source>
</evidence>
<comment type="caution">
    <text evidence="12">The sequence shown here is derived from an EMBL/GenBank/DDBJ whole genome shotgun (WGS) entry which is preliminary data.</text>
</comment>
<feature type="domain" description="Radical SAM core" evidence="11">
    <location>
        <begin position="21"/>
        <end position="301"/>
    </location>
</feature>
<evidence type="ECO:0000259" key="11">
    <source>
        <dbReference type="PROSITE" id="PS51918"/>
    </source>
</evidence>
<dbReference type="Pfam" id="PF00037">
    <property type="entry name" value="Fer4"/>
    <property type="match status" value="1"/>
</dbReference>
<feature type="domain" description="4Fe-4S ferredoxin-type" evidence="10">
    <location>
        <begin position="52"/>
        <end position="81"/>
    </location>
</feature>
<dbReference type="InterPro" id="IPR012839">
    <property type="entry name" value="Organic_radical_activase"/>
</dbReference>
<dbReference type="CDD" id="cd01335">
    <property type="entry name" value="Radical_SAM"/>
    <property type="match status" value="1"/>
</dbReference>
<dbReference type="EMBL" id="JMQA01000018">
    <property type="protein sequence ID" value="KFN10355.1"/>
    <property type="molecule type" value="Genomic_DNA"/>
</dbReference>
<keyword evidence="14" id="KW-1185">Reference proteome</keyword>
<sequence length="306" mass="33582">MNEVIWEARGMVSEIQRFSLHDGPGIRTIVFLKGCPLRCSWCSNPETQAPGSQLMVQEDNCVSCGRCANVCPAGAISYQPKVTVNRLSCVSCGLCSAECGSGALTMNGKEMSTSEIVSILRKDEAYYRRSGGGITLSGGEPLYQSDFVLNLLRACKDQGWNTAIETTAFCNPAVLDNVLPLLDTVLLDIKHMEDSKHYEYVQQSNSLILENARRIAGQGAQMIIRVPVVPGFNDTIHEIAAIASFAAELPGVRELHLLPFHRLGENKYTYLGTEYHMKHQTPPPSDEMESLRHVAEGYGLRCQIGG</sequence>
<dbReference type="InterPro" id="IPR001989">
    <property type="entry name" value="Radical_activat_CS"/>
</dbReference>
<evidence type="ECO:0000256" key="5">
    <source>
        <dbReference type="ARBA" id="ARBA00022723"/>
    </source>
</evidence>
<dbReference type="GO" id="GO:0016491">
    <property type="term" value="F:oxidoreductase activity"/>
    <property type="evidence" value="ECO:0007669"/>
    <property type="project" value="UniProtKB-KW"/>
</dbReference>
<dbReference type="SFLD" id="SFLDG01066">
    <property type="entry name" value="organic_radical-activating_enz"/>
    <property type="match status" value="1"/>
</dbReference>
<dbReference type="NCBIfam" id="TIGR02494">
    <property type="entry name" value="PFLE_PFLC"/>
    <property type="match status" value="1"/>
</dbReference>
<dbReference type="SFLD" id="SFLDS00029">
    <property type="entry name" value="Radical_SAM"/>
    <property type="match status" value="1"/>
</dbReference>
<dbReference type="InterPro" id="IPR058240">
    <property type="entry name" value="rSAM_sf"/>
</dbReference>
<dbReference type="HOGENOM" id="CLU_058969_0_0_9"/>
<evidence type="ECO:0000313" key="14">
    <source>
        <dbReference type="Proteomes" id="UP000029278"/>
    </source>
</evidence>
<dbReference type="GO" id="GO:0046872">
    <property type="term" value="F:metal ion binding"/>
    <property type="evidence" value="ECO:0007669"/>
    <property type="project" value="UniProtKB-KW"/>
</dbReference>
<dbReference type="InterPro" id="IPR017900">
    <property type="entry name" value="4Fe4S_Fe_S_CS"/>
</dbReference>
<evidence type="ECO:0000256" key="9">
    <source>
        <dbReference type="ARBA" id="ARBA00047365"/>
    </source>
</evidence>
<dbReference type="Gene3D" id="3.80.30.10">
    <property type="entry name" value="pyruvate-formate lyase- activating enzyme"/>
    <property type="match status" value="1"/>
</dbReference>
<gene>
    <name evidence="12" type="ORF">DJ90_906</name>
    <name evidence="13" type="ORF">GNQ08_05745</name>
</gene>
<dbReference type="SFLD" id="SFLDG01118">
    <property type="entry name" value="activating_enzymes__group_2"/>
    <property type="match status" value="1"/>
</dbReference>
<dbReference type="GO" id="GO:0051539">
    <property type="term" value="F:4 iron, 4 sulfur cluster binding"/>
    <property type="evidence" value="ECO:0007669"/>
    <property type="project" value="UniProtKB-KW"/>
</dbReference>
<dbReference type="Proteomes" id="UP000442469">
    <property type="component" value="Unassembled WGS sequence"/>
</dbReference>
<dbReference type="PANTHER" id="PTHR30352">
    <property type="entry name" value="PYRUVATE FORMATE-LYASE-ACTIVATING ENZYME"/>
    <property type="match status" value="1"/>
</dbReference>
<dbReference type="STRING" id="44252.DJ90_906"/>
<keyword evidence="5" id="KW-0479">Metal-binding</keyword>
<dbReference type="RefSeq" id="WP_036619992.1">
    <property type="nucleotide sequence ID" value="NZ_BGML01000011.1"/>
</dbReference>
<feature type="domain" description="4Fe-4S ferredoxin-type" evidence="10">
    <location>
        <begin position="82"/>
        <end position="109"/>
    </location>
</feature>
<evidence type="ECO:0000313" key="12">
    <source>
        <dbReference type="EMBL" id="KFN10355.1"/>
    </source>
</evidence>
<proteinExistence type="inferred from homology"/>
<dbReference type="InterPro" id="IPR017896">
    <property type="entry name" value="4Fe4S_Fe-S-bd"/>
</dbReference>
<comment type="catalytic activity">
    <reaction evidence="9">
        <text>glycyl-[protein] + reduced [flavodoxin] + S-adenosyl-L-methionine = glycin-2-yl radical-[protein] + semiquinone [flavodoxin] + 5'-deoxyadenosine + L-methionine + H(+)</text>
        <dbReference type="Rhea" id="RHEA:61976"/>
        <dbReference type="Rhea" id="RHEA-COMP:10622"/>
        <dbReference type="Rhea" id="RHEA-COMP:14480"/>
        <dbReference type="Rhea" id="RHEA-COMP:15993"/>
        <dbReference type="Rhea" id="RHEA-COMP:15994"/>
        <dbReference type="ChEBI" id="CHEBI:15378"/>
        <dbReference type="ChEBI" id="CHEBI:17319"/>
        <dbReference type="ChEBI" id="CHEBI:29947"/>
        <dbReference type="ChEBI" id="CHEBI:32722"/>
        <dbReference type="ChEBI" id="CHEBI:57618"/>
        <dbReference type="ChEBI" id="CHEBI:57844"/>
        <dbReference type="ChEBI" id="CHEBI:59789"/>
        <dbReference type="ChEBI" id="CHEBI:140311"/>
    </reaction>
</comment>
<dbReference type="PROSITE" id="PS00198">
    <property type="entry name" value="4FE4S_FER_1"/>
    <property type="match status" value="2"/>
</dbReference>
<dbReference type="PROSITE" id="PS51918">
    <property type="entry name" value="RADICAL_SAM"/>
    <property type="match status" value="1"/>
</dbReference>
<evidence type="ECO:0000256" key="7">
    <source>
        <dbReference type="ARBA" id="ARBA00023004"/>
    </source>
</evidence>
<dbReference type="PANTHER" id="PTHR30352:SF4">
    <property type="entry name" value="PYRUVATE FORMATE-LYASE 2-ACTIVATING ENZYME"/>
    <property type="match status" value="1"/>
</dbReference>
<dbReference type="SUPFAM" id="SSF102114">
    <property type="entry name" value="Radical SAM enzymes"/>
    <property type="match status" value="1"/>
</dbReference>
<name>A0A090ZJB6_PAEMA</name>
<comment type="cofactor">
    <cofactor evidence="1">
        <name>[4Fe-4S] cluster</name>
        <dbReference type="ChEBI" id="CHEBI:49883"/>
    </cofactor>
</comment>
<evidence type="ECO:0000256" key="2">
    <source>
        <dbReference type="ARBA" id="ARBA00009777"/>
    </source>
</evidence>
<dbReference type="Gene3D" id="3.30.70.20">
    <property type="match status" value="1"/>
</dbReference>
<dbReference type="Pfam" id="PF04055">
    <property type="entry name" value="Radical_SAM"/>
    <property type="match status" value="1"/>
</dbReference>
<dbReference type="GeneID" id="77011656"/>
<dbReference type="SUPFAM" id="SSF54862">
    <property type="entry name" value="4Fe-4S ferredoxins"/>
    <property type="match status" value="1"/>
</dbReference>
<protein>
    <submittedName>
        <fullName evidence="12">Glycyl-radical enzyme activating family protein</fullName>
    </submittedName>
    <submittedName>
        <fullName evidence="13">Glycyl-radical enzyme activating protein</fullName>
    </submittedName>
</protein>
<keyword evidence="6" id="KW-0560">Oxidoreductase</keyword>
<keyword evidence="3" id="KW-0004">4Fe-4S</keyword>
<dbReference type="PIRSF" id="PIRSF000371">
    <property type="entry name" value="PFL_act_enz"/>
    <property type="match status" value="1"/>
</dbReference>
<evidence type="ECO:0000313" key="13">
    <source>
        <dbReference type="EMBL" id="MUG21931.1"/>
    </source>
</evidence>